<proteinExistence type="predicted"/>
<dbReference type="PROSITE" id="PS51318">
    <property type="entry name" value="TAT"/>
    <property type="match status" value="1"/>
</dbReference>
<dbReference type="InterPro" id="IPR050490">
    <property type="entry name" value="Bact_solute-bd_prot1"/>
</dbReference>
<dbReference type="Gene3D" id="3.40.190.10">
    <property type="entry name" value="Periplasmic binding protein-like II"/>
    <property type="match status" value="2"/>
</dbReference>
<keyword evidence="2" id="KW-1185">Reference proteome</keyword>
<dbReference type="AlphaFoldDB" id="A0A8J3INY0"/>
<evidence type="ECO:0000313" key="1">
    <source>
        <dbReference type="EMBL" id="GHO99179.1"/>
    </source>
</evidence>
<dbReference type="SUPFAM" id="SSF53850">
    <property type="entry name" value="Periplasmic binding protein-like II"/>
    <property type="match status" value="1"/>
</dbReference>
<dbReference type="Pfam" id="PF01547">
    <property type="entry name" value="SBP_bac_1"/>
    <property type="match status" value="1"/>
</dbReference>
<dbReference type="PANTHER" id="PTHR43649:SF12">
    <property type="entry name" value="DIACETYLCHITOBIOSE BINDING PROTEIN DASA"/>
    <property type="match status" value="1"/>
</dbReference>
<reference evidence="1" key="1">
    <citation type="submission" date="2020-10" db="EMBL/GenBank/DDBJ databases">
        <title>Taxonomic study of unclassified bacteria belonging to the class Ktedonobacteria.</title>
        <authorList>
            <person name="Yabe S."/>
            <person name="Wang C.M."/>
            <person name="Zheng Y."/>
            <person name="Sakai Y."/>
            <person name="Cavaletti L."/>
            <person name="Monciardini P."/>
            <person name="Donadio S."/>
        </authorList>
    </citation>
    <scope>NUCLEOTIDE SEQUENCE</scope>
    <source>
        <strain evidence="1">ID150040</strain>
    </source>
</reference>
<dbReference type="EMBL" id="BNJK01000002">
    <property type="protein sequence ID" value="GHO99179.1"/>
    <property type="molecule type" value="Genomic_DNA"/>
</dbReference>
<sequence length="441" mass="48322">MSLPEMANQGLPRRQVLSLLGTGALGALLAGCGGSASSSQSGPYKGKFVIVSVGEQKQSEPLIQAIQKAHPGVQVVWRNFPSEQFTSLFSAASVAHDQIDLMDLNGQDLRRYAVSKQVLDLSSFPQRDRFTDVAQQTYTINDKLWALPRGGSGGFTFFYNKKLLEKAGFTKEPATYDDLKQLAPELKKLGAAPFTHAGKNIYLWPVWFFWAYAQTTKNQSIEKTLKTLAGDQKFTDPEVVAALELIYKYAQDKMFIDSVNSLDDDGAMANFTQAKGAFFYTHAGAISTYRNGSFPALDMSLIPPLLAVNDTTIKRQMPGGTGNALCVYSKIDSARKELAMQVIDLMTNDTWSKWASDLGASPASCNKNVKASDDPLAVKYADECAPNQTTYLDWYWPPEITSAFQQNIQGLVTGTLKPDAAAQAIEKVMDGLRADGYTFES</sequence>
<dbReference type="InterPro" id="IPR006059">
    <property type="entry name" value="SBP"/>
</dbReference>
<protein>
    <submittedName>
        <fullName evidence="1">ABC transporter substrate-binding protein</fullName>
    </submittedName>
</protein>
<evidence type="ECO:0000313" key="2">
    <source>
        <dbReference type="Proteomes" id="UP000597444"/>
    </source>
</evidence>
<gene>
    <name evidence="1" type="ORF">KSF_092270</name>
</gene>
<dbReference type="RefSeq" id="WP_220209832.1">
    <property type="nucleotide sequence ID" value="NZ_BNJK01000002.1"/>
</dbReference>
<accession>A0A8J3INY0</accession>
<comment type="caution">
    <text evidence="1">The sequence shown here is derived from an EMBL/GenBank/DDBJ whole genome shotgun (WGS) entry which is preliminary data.</text>
</comment>
<organism evidence="1 2">
    <name type="scientific">Reticulibacter mediterranei</name>
    <dbReference type="NCBI Taxonomy" id="2778369"/>
    <lineage>
        <taxon>Bacteria</taxon>
        <taxon>Bacillati</taxon>
        <taxon>Chloroflexota</taxon>
        <taxon>Ktedonobacteria</taxon>
        <taxon>Ktedonobacterales</taxon>
        <taxon>Reticulibacteraceae</taxon>
        <taxon>Reticulibacter</taxon>
    </lineage>
</organism>
<name>A0A8J3INY0_9CHLR</name>
<dbReference type="Proteomes" id="UP000597444">
    <property type="component" value="Unassembled WGS sequence"/>
</dbReference>
<dbReference type="PANTHER" id="PTHR43649">
    <property type="entry name" value="ARABINOSE-BINDING PROTEIN-RELATED"/>
    <property type="match status" value="1"/>
</dbReference>
<dbReference type="InterPro" id="IPR006311">
    <property type="entry name" value="TAT_signal"/>
</dbReference>